<dbReference type="Pfam" id="PF23076">
    <property type="entry name" value="PH_FT_C"/>
    <property type="match status" value="1"/>
</dbReference>
<protein>
    <submittedName>
        <fullName evidence="4">Uncharacterized protein</fullName>
    </submittedName>
</protein>
<proteinExistence type="predicted"/>
<sequence>MAQSLARSAQDATEVAAGLQIFLDHIPQHNTDIYECIQELIALGNAFSSLEIEFPEYHRLSSRIAEDVDLVLRSFYLTQLRVRGMFGETRYVKFTGERPYRRAWEDLSEELKRKERGPGLLSRLETYSVFMQDIISSLKGYSLDPQKNIGNTFSDSSRQRIEPGSIPANRTRITRLLERQEAFDDQSEELSFSPVGKTYAIRQFHHYYYHPQPFPQLGRPPLAHFPTFPFPGPSPQPGSPAWSDEWDKRFPPAPDPPHPWAPQSPTLSNSSQPTVSSSHTMSSHSSDSHISVNHWGTQVFDGRHGRTHFQTFGKPTRYYGRPDHTVLHHLAAENFIEICKLPFDGATIYARFYWRPSDHRARLLLTAADLYSQALHFCIPLTALKLVRNGSVLQLYRQNREINELELWASLSFTIYEELVLFYCTFTAMKSQDWKKSLQQLQDYFHQMNRGGEEEQFSGQVEDGSYLHALRLYVDSDCGGVRLEARALRGPMIKTPIWTAFITNYVGATNWIRRLDAKTVQLRALHPYVFCHGYSLPRSQSGHFQLRFSEKDDSKNFVEIVKNLRREVG</sequence>
<dbReference type="Proteomes" id="UP000799640">
    <property type="component" value="Unassembled WGS sequence"/>
</dbReference>
<dbReference type="InterPro" id="IPR057081">
    <property type="entry name" value="PH_N"/>
</dbReference>
<feature type="domain" description="PH" evidence="3">
    <location>
        <begin position="455"/>
        <end position="565"/>
    </location>
</feature>
<name>A0A6G1HQZ9_9PEZI</name>
<evidence type="ECO:0000259" key="3">
    <source>
        <dbReference type="Pfam" id="PF23076"/>
    </source>
</evidence>
<feature type="domain" description="PH" evidence="2">
    <location>
        <begin position="327"/>
        <end position="447"/>
    </location>
</feature>
<keyword evidence="5" id="KW-1185">Reference proteome</keyword>
<dbReference type="Pfam" id="PF23074">
    <property type="entry name" value="PH_FT_N"/>
    <property type="match status" value="1"/>
</dbReference>
<feature type="compositionally biased region" description="Pro residues" evidence="1">
    <location>
        <begin position="228"/>
        <end position="238"/>
    </location>
</feature>
<evidence type="ECO:0000259" key="2">
    <source>
        <dbReference type="Pfam" id="PF23074"/>
    </source>
</evidence>
<feature type="compositionally biased region" description="Pro residues" evidence="1">
    <location>
        <begin position="251"/>
        <end position="262"/>
    </location>
</feature>
<evidence type="ECO:0000256" key="1">
    <source>
        <dbReference type="SAM" id="MobiDB-lite"/>
    </source>
</evidence>
<organism evidence="4 5">
    <name type="scientific">Trichodelitschia bisporula</name>
    <dbReference type="NCBI Taxonomy" id="703511"/>
    <lineage>
        <taxon>Eukaryota</taxon>
        <taxon>Fungi</taxon>
        <taxon>Dikarya</taxon>
        <taxon>Ascomycota</taxon>
        <taxon>Pezizomycotina</taxon>
        <taxon>Dothideomycetes</taxon>
        <taxon>Dothideomycetes incertae sedis</taxon>
        <taxon>Phaeotrichales</taxon>
        <taxon>Phaeotrichaceae</taxon>
        <taxon>Trichodelitschia</taxon>
    </lineage>
</organism>
<dbReference type="OrthoDB" id="5345571at2759"/>
<reference evidence="4" key="1">
    <citation type="journal article" date="2020" name="Stud. Mycol.">
        <title>101 Dothideomycetes genomes: a test case for predicting lifestyles and emergence of pathogens.</title>
        <authorList>
            <person name="Haridas S."/>
            <person name="Albert R."/>
            <person name="Binder M."/>
            <person name="Bloem J."/>
            <person name="Labutti K."/>
            <person name="Salamov A."/>
            <person name="Andreopoulos B."/>
            <person name="Baker S."/>
            <person name="Barry K."/>
            <person name="Bills G."/>
            <person name="Bluhm B."/>
            <person name="Cannon C."/>
            <person name="Castanera R."/>
            <person name="Culley D."/>
            <person name="Daum C."/>
            <person name="Ezra D."/>
            <person name="Gonzalez J."/>
            <person name="Henrissat B."/>
            <person name="Kuo A."/>
            <person name="Liang C."/>
            <person name="Lipzen A."/>
            <person name="Lutzoni F."/>
            <person name="Magnuson J."/>
            <person name="Mondo S."/>
            <person name="Nolan M."/>
            <person name="Ohm R."/>
            <person name="Pangilinan J."/>
            <person name="Park H.-J."/>
            <person name="Ramirez L."/>
            <person name="Alfaro M."/>
            <person name="Sun H."/>
            <person name="Tritt A."/>
            <person name="Yoshinaga Y."/>
            <person name="Zwiers L.-H."/>
            <person name="Turgeon B."/>
            <person name="Goodwin S."/>
            <person name="Spatafora J."/>
            <person name="Crous P."/>
            <person name="Grigoriev I."/>
        </authorList>
    </citation>
    <scope>NUCLEOTIDE SEQUENCE</scope>
    <source>
        <strain evidence="4">CBS 262.69</strain>
    </source>
</reference>
<evidence type="ECO:0000313" key="5">
    <source>
        <dbReference type="Proteomes" id="UP000799640"/>
    </source>
</evidence>
<feature type="region of interest" description="Disordered" evidence="1">
    <location>
        <begin position="220"/>
        <end position="289"/>
    </location>
</feature>
<feature type="compositionally biased region" description="Low complexity" evidence="1">
    <location>
        <begin position="263"/>
        <end position="289"/>
    </location>
</feature>
<dbReference type="AlphaFoldDB" id="A0A6G1HQZ9"/>
<accession>A0A6G1HQZ9</accession>
<evidence type="ECO:0000313" key="4">
    <source>
        <dbReference type="EMBL" id="KAF2398296.1"/>
    </source>
</evidence>
<dbReference type="EMBL" id="ML996700">
    <property type="protein sequence ID" value="KAF2398296.1"/>
    <property type="molecule type" value="Genomic_DNA"/>
</dbReference>
<dbReference type="InterPro" id="IPR057082">
    <property type="entry name" value="PH_C"/>
</dbReference>
<gene>
    <name evidence="4" type="ORF">EJ06DRAFT_558151</name>
</gene>